<evidence type="ECO:0000313" key="2">
    <source>
        <dbReference type="EMBL" id="TCW18444.1"/>
    </source>
</evidence>
<organism evidence="2 3">
    <name type="scientific">Dietzia cinnamea</name>
    <dbReference type="NCBI Taxonomy" id="321318"/>
    <lineage>
        <taxon>Bacteria</taxon>
        <taxon>Bacillati</taxon>
        <taxon>Actinomycetota</taxon>
        <taxon>Actinomycetes</taxon>
        <taxon>Mycobacteriales</taxon>
        <taxon>Dietziaceae</taxon>
        <taxon>Dietzia</taxon>
    </lineage>
</organism>
<dbReference type="SUPFAM" id="SSF46689">
    <property type="entry name" value="Homeodomain-like"/>
    <property type="match status" value="1"/>
</dbReference>
<dbReference type="GO" id="GO:0004803">
    <property type="term" value="F:transposase activity"/>
    <property type="evidence" value="ECO:0007669"/>
    <property type="project" value="InterPro"/>
</dbReference>
<proteinExistence type="predicted"/>
<dbReference type="Gene3D" id="1.10.10.60">
    <property type="entry name" value="Homeodomain-like"/>
    <property type="match status" value="1"/>
</dbReference>
<sequence>MAASSRRKFSPQFKTEAVQLVLQSDRSIAEVAGELAINPGTLGNWVQKHRQANPEPDTSMSPADHGRLAELEEQNRKLKMENEFLKKPRPSSPGSRTEREVSPDRGGEGELSDRLD</sequence>
<gene>
    <name evidence="2" type="ORF">EDD19_1593</name>
</gene>
<dbReference type="Proteomes" id="UP000295805">
    <property type="component" value="Unassembled WGS sequence"/>
</dbReference>
<protein>
    <submittedName>
        <fullName evidence="2">Transposase-like protein</fullName>
    </submittedName>
</protein>
<dbReference type="AlphaFoldDB" id="A0A4V2W7C5"/>
<dbReference type="InterPro" id="IPR009057">
    <property type="entry name" value="Homeodomain-like_sf"/>
</dbReference>
<dbReference type="InterPro" id="IPR051839">
    <property type="entry name" value="RD_transcriptional_regulator"/>
</dbReference>
<feature type="compositionally biased region" description="Basic and acidic residues" evidence="1">
    <location>
        <begin position="64"/>
        <end position="86"/>
    </location>
</feature>
<dbReference type="GO" id="GO:0003677">
    <property type="term" value="F:DNA binding"/>
    <property type="evidence" value="ECO:0007669"/>
    <property type="project" value="InterPro"/>
</dbReference>
<dbReference type="InterPro" id="IPR002514">
    <property type="entry name" value="Transposase_8"/>
</dbReference>
<accession>A0A4V2W7C5</accession>
<evidence type="ECO:0000256" key="1">
    <source>
        <dbReference type="SAM" id="MobiDB-lite"/>
    </source>
</evidence>
<name>A0A4V2W7C5_9ACTN</name>
<dbReference type="Pfam" id="PF01527">
    <property type="entry name" value="HTH_Tnp_1"/>
    <property type="match status" value="1"/>
</dbReference>
<dbReference type="PANTHER" id="PTHR33215:SF13">
    <property type="entry name" value="PROTEIN DISTAL ANTENNA"/>
    <property type="match status" value="1"/>
</dbReference>
<feature type="region of interest" description="Disordered" evidence="1">
    <location>
        <begin position="49"/>
        <end position="116"/>
    </location>
</feature>
<comment type="caution">
    <text evidence="2">The sequence shown here is derived from an EMBL/GenBank/DDBJ whole genome shotgun (WGS) entry which is preliminary data.</text>
</comment>
<dbReference type="PANTHER" id="PTHR33215">
    <property type="entry name" value="PROTEIN DISTAL ANTENNA"/>
    <property type="match status" value="1"/>
</dbReference>
<dbReference type="GO" id="GO:0006313">
    <property type="term" value="P:DNA transposition"/>
    <property type="evidence" value="ECO:0007669"/>
    <property type="project" value="InterPro"/>
</dbReference>
<feature type="non-terminal residue" evidence="2">
    <location>
        <position position="116"/>
    </location>
</feature>
<feature type="compositionally biased region" description="Basic and acidic residues" evidence="1">
    <location>
        <begin position="96"/>
        <end position="116"/>
    </location>
</feature>
<evidence type="ECO:0000313" key="3">
    <source>
        <dbReference type="Proteomes" id="UP000295805"/>
    </source>
</evidence>
<dbReference type="EMBL" id="SMCX01000059">
    <property type="protein sequence ID" value="TCW18444.1"/>
    <property type="molecule type" value="Genomic_DNA"/>
</dbReference>
<reference evidence="2 3" key="1">
    <citation type="submission" date="2019-03" db="EMBL/GenBank/DDBJ databases">
        <title>Root nodule microbial communities of legume samples collected from USA, Mexico and Botswana.</title>
        <authorList>
            <person name="Hirsch A."/>
        </authorList>
    </citation>
    <scope>NUCLEOTIDE SEQUENCE [LARGE SCALE GENOMIC DNA]</scope>
    <source>
        <strain evidence="2 3">55</strain>
    </source>
</reference>
<dbReference type="RefSeq" id="WP_131886701.1">
    <property type="nucleotide sequence ID" value="NZ_SMCX01000059.1"/>
</dbReference>